<comment type="caution">
    <text evidence="1">The sequence shown here is derived from an EMBL/GenBank/DDBJ whole genome shotgun (WGS) entry which is preliminary data.</text>
</comment>
<dbReference type="AlphaFoldDB" id="A0A644SV81"/>
<dbReference type="EMBL" id="VSSQ01000007">
    <property type="protein sequence ID" value="MPL58589.1"/>
    <property type="molecule type" value="Genomic_DNA"/>
</dbReference>
<sequence length="60" mass="6989">MKLEGYAGICTHCFEPVKNGEEYRFPGSTTTFHARCVESNPNSYYIRRERRRSAKRTASK</sequence>
<organism evidence="1">
    <name type="scientific">bioreactor metagenome</name>
    <dbReference type="NCBI Taxonomy" id="1076179"/>
    <lineage>
        <taxon>unclassified sequences</taxon>
        <taxon>metagenomes</taxon>
        <taxon>ecological metagenomes</taxon>
    </lineage>
</organism>
<reference evidence="1" key="1">
    <citation type="submission" date="2019-08" db="EMBL/GenBank/DDBJ databases">
        <authorList>
            <person name="Kucharzyk K."/>
            <person name="Murdoch R.W."/>
            <person name="Higgins S."/>
            <person name="Loffler F."/>
        </authorList>
    </citation>
    <scope>NUCLEOTIDE SEQUENCE</scope>
</reference>
<evidence type="ECO:0000313" key="1">
    <source>
        <dbReference type="EMBL" id="MPL58589.1"/>
    </source>
</evidence>
<gene>
    <name evidence="1" type="ORF">SDC9_04123</name>
</gene>
<accession>A0A644SV81</accession>
<protein>
    <submittedName>
        <fullName evidence="1">Uncharacterized protein</fullName>
    </submittedName>
</protein>
<name>A0A644SV81_9ZZZZ</name>
<proteinExistence type="predicted"/>